<dbReference type="Proteomes" id="UP000244201">
    <property type="component" value="Chromosome"/>
</dbReference>
<evidence type="ECO:0000256" key="4">
    <source>
        <dbReference type="SAM" id="MobiDB-lite"/>
    </source>
</evidence>
<keyword evidence="2" id="KW-0677">Repeat</keyword>
<feature type="repeat" description="WD" evidence="3">
    <location>
        <begin position="1097"/>
        <end position="1138"/>
    </location>
</feature>
<accession>A0A2R4TD39</accession>
<feature type="repeat" description="WD" evidence="3">
    <location>
        <begin position="973"/>
        <end position="1005"/>
    </location>
</feature>
<dbReference type="InterPro" id="IPR001680">
    <property type="entry name" value="WD40_rpt"/>
</dbReference>
<dbReference type="Pfam" id="PF00400">
    <property type="entry name" value="WD40"/>
    <property type="match status" value="5"/>
</dbReference>
<feature type="repeat" description="WD" evidence="3">
    <location>
        <begin position="1223"/>
        <end position="1264"/>
    </location>
</feature>
<dbReference type="Gene3D" id="2.130.10.10">
    <property type="entry name" value="YVTN repeat-like/Quinoprotein amine dehydrogenase"/>
    <property type="match status" value="6"/>
</dbReference>
<evidence type="ECO:0000259" key="6">
    <source>
        <dbReference type="Pfam" id="PF23414"/>
    </source>
</evidence>
<dbReference type="PANTHER" id="PTHR19879">
    <property type="entry name" value="TRANSCRIPTION INITIATION FACTOR TFIID"/>
    <property type="match status" value="1"/>
</dbReference>
<evidence type="ECO:0000256" key="1">
    <source>
        <dbReference type="ARBA" id="ARBA00022574"/>
    </source>
</evidence>
<feature type="region of interest" description="Disordered" evidence="4">
    <location>
        <begin position="302"/>
        <end position="328"/>
    </location>
</feature>
<protein>
    <submittedName>
        <fullName evidence="7">Uncharacterized protein</fullName>
    </submittedName>
</protein>
<dbReference type="KEGG" id="slk:SLUN_37470"/>
<feature type="compositionally biased region" description="Low complexity" evidence="4">
    <location>
        <begin position="304"/>
        <end position="323"/>
    </location>
</feature>
<dbReference type="PROSITE" id="PS00678">
    <property type="entry name" value="WD_REPEATS_1"/>
    <property type="match status" value="11"/>
</dbReference>
<dbReference type="RefSeq" id="WP_108154314.1">
    <property type="nucleotide sequence ID" value="NZ_CP026304.1"/>
</dbReference>
<dbReference type="PANTHER" id="PTHR19879:SF9">
    <property type="entry name" value="TRANSCRIPTION INITIATION FACTOR TFIID SUBUNIT 5"/>
    <property type="match status" value="1"/>
</dbReference>
<feature type="repeat" description="WD" evidence="3">
    <location>
        <begin position="722"/>
        <end position="763"/>
    </location>
</feature>
<feature type="repeat" description="WD" evidence="3">
    <location>
        <begin position="764"/>
        <end position="805"/>
    </location>
</feature>
<gene>
    <name evidence="7" type="ORF">SLUN_37470</name>
</gene>
<dbReference type="GeneID" id="55660935"/>
<dbReference type="InterPro" id="IPR049052">
    <property type="entry name" value="nSTAND1"/>
</dbReference>
<feature type="repeat" description="WD" evidence="3">
    <location>
        <begin position="1265"/>
        <end position="1306"/>
    </location>
</feature>
<evidence type="ECO:0000256" key="2">
    <source>
        <dbReference type="ARBA" id="ARBA00022737"/>
    </source>
</evidence>
<dbReference type="SUPFAM" id="SSF52540">
    <property type="entry name" value="P-loop containing nucleoside triphosphate hydrolases"/>
    <property type="match status" value="1"/>
</dbReference>
<dbReference type="CDD" id="cd00200">
    <property type="entry name" value="WD40"/>
    <property type="match status" value="2"/>
</dbReference>
<feature type="repeat" description="WD" evidence="3">
    <location>
        <begin position="1014"/>
        <end position="1046"/>
    </location>
</feature>
<dbReference type="Pfam" id="PF23414">
    <property type="entry name" value="Beta-prop_EML_2"/>
    <property type="match status" value="1"/>
</dbReference>
<evidence type="ECO:0000313" key="8">
    <source>
        <dbReference type="Proteomes" id="UP000244201"/>
    </source>
</evidence>
<feature type="repeat" description="WD" evidence="3">
    <location>
        <begin position="1055"/>
        <end position="1096"/>
    </location>
</feature>
<evidence type="ECO:0000313" key="7">
    <source>
        <dbReference type="EMBL" id="AVZ77024.1"/>
    </source>
</evidence>
<proteinExistence type="predicted"/>
<dbReference type="InterPro" id="IPR020472">
    <property type="entry name" value="WD40_PAC1"/>
</dbReference>
<name>A0A2R4TD39_9ACTN</name>
<sequence>MEQAEPTPRRLFAERLEELLELTADLPLKSAVAEANRRRPAGRGRPVSGRRLSDWKRGRHLPDSEVAFLVLIRVLIEHCRGRRVPQEGGIAGLLDEEQWRQWLRAARSSPPDTDPSAPQQPAPHSAEQQERAGQTAEETAADGRRADQCPYLGLAPFGQGQAKVFYGREKLTAQLVHTLADRLDRPGILMVSGASGAGKSSLVRAGLLPALADGALSAESARWPVAVMHPTSQPRDELARALAKVAGRDPGSIRKVLESAPERAHTVVRDVVDAHAATAQTTAGSTGDRLVLVVDPFEQLFTLPGAPQPDSSPGSGPSSGPGSVDSAERQRADVIAALHAAATLPCGPDGEPAALVIAVIRSDFLPACAAYPELAEAATDGLFLVGPMTAPQLRLTITGPAERAGLQIAPSLVDAILADLPTSLTDGGYEVGALPLLSEAMRVTWQHREGNELTSRGYELSGGVAHAIQTSAEAVYSDLTPAQQAAARKVFLRLTRITSDGQAVRRPMPYRHDDAASEVQDVVEAFAAQRLIVVGENTAQITHDTLLHAWGRLRGWLEDDPANRALYSQLAEDAADWAGNHHDASYLYRGQRLTAVTNARQHWNTDPDRYPTLARQEEDFLDASVKAEARTTRRRQAFTTALTILLVLAMAAASLAYRQRGTALTAQEQALSKQLAARSDALIDTNPDLASLLAVHAYRTSATTEATASLYAAAELPLHRRLTGHEDIVFSVAFSRDGRTIATAGEDGTARLWDTTTGRTRKTLTGHKDTVYSVAFSPDGRTLATAGEDGTARLWDTTTGRTRKTLTGHKDTVYSVAFSPDGRTLATSSEDQTVRLWDITTGRTRTTLTGHKDAVGAVAFSPDGRTLATASKDTTVRLWDANTGRTHTTLTRHKDWVNYVAFSPDGRTLATASFDDTAQLWDASTGRTRTTLTGHTDVRLVAFSPDGRTLATAGEDGTARLWDTTTGRTRKTLTGHKDTVYSVAFSPDGRTLATAGEDGTARLWDTAGRTRTSLTGHTDAVGAVAFSPDGRTLATAGEDGTARLWDTAGRTRTTLTGHTDAVGAVAFSPDGHTLATASKDSTVRLWDTTTGRTRKTLTGHTDAVWSVAFSPDGRTLATASSDETVRLWDATTGRTRKTLTGHTDAVWSVAFSPDGRTLATASSDETVRLWDATTGRTRTTLTGHNAWVNYVAFSADGHTLATSSEDGTARLWDTTTGRTRTTLTGHTDAVGAVAFSPDGHTLATASFDGTARLWDTTTGRTRTTLTGHTDAVLSVAFSPDGHTLATSSEDGTARLWNADMPDQAAAIRRICQVVGRDFTANERSEYLAGQSPDRVCLT</sequence>
<dbReference type="SUPFAM" id="SSF50978">
    <property type="entry name" value="WD40 repeat-like"/>
    <property type="match status" value="2"/>
</dbReference>
<dbReference type="InterPro" id="IPR015943">
    <property type="entry name" value="WD40/YVTN_repeat-like_dom_sf"/>
</dbReference>
<keyword evidence="1 3" id="KW-0853">WD repeat</keyword>
<keyword evidence="8" id="KW-1185">Reference proteome</keyword>
<dbReference type="Pfam" id="PF20703">
    <property type="entry name" value="nSTAND1"/>
    <property type="match status" value="1"/>
</dbReference>
<dbReference type="EMBL" id="CP026304">
    <property type="protein sequence ID" value="AVZ77024.1"/>
    <property type="molecule type" value="Genomic_DNA"/>
</dbReference>
<dbReference type="InterPro" id="IPR027417">
    <property type="entry name" value="P-loop_NTPase"/>
</dbReference>
<evidence type="ECO:0000259" key="5">
    <source>
        <dbReference type="Pfam" id="PF20703"/>
    </source>
</evidence>
<dbReference type="InterPro" id="IPR036322">
    <property type="entry name" value="WD40_repeat_dom_sf"/>
</dbReference>
<feature type="compositionally biased region" description="Low complexity" evidence="4">
    <location>
        <begin position="115"/>
        <end position="126"/>
    </location>
</feature>
<dbReference type="SMART" id="SM00320">
    <property type="entry name" value="WD40"/>
    <property type="match status" value="14"/>
</dbReference>
<dbReference type="PROSITE" id="PS50294">
    <property type="entry name" value="WD_REPEATS_REGION"/>
    <property type="match status" value="14"/>
</dbReference>
<feature type="repeat" description="WD" evidence="3">
    <location>
        <begin position="1139"/>
        <end position="1180"/>
    </location>
</feature>
<feature type="domain" description="EML-like second beta-propeller" evidence="6">
    <location>
        <begin position="731"/>
        <end position="896"/>
    </location>
</feature>
<feature type="domain" description="Novel STAND NTPase 1" evidence="5">
    <location>
        <begin position="150"/>
        <end position="584"/>
    </location>
</feature>
<reference evidence="7 8" key="1">
    <citation type="submission" date="2018-01" db="EMBL/GenBank/DDBJ databases">
        <title>Complete genome sequence of Streptomyces lunaelactis MM109T, a Ferroverdin A producer isolated from cave moonmilk deposits.</title>
        <authorList>
            <person name="Naome A."/>
            <person name="Martinet L."/>
            <person name="Maciejewska M."/>
            <person name="Anderssen S."/>
            <person name="Adam D."/>
            <person name="Tenconi E."/>
            <person name="Deflandre B."/>
            <person name="Arguelles-Arias A."/>
            <person name="Calusinska M."/>
            <person name="Copieters W."/>
            <person name="Karim L."/>
            <person name="Hanikenne M."/>
            <person name="Baurain D."/>
            <person name="van Wezel G."/>
            <person name="Smargiasso N."/>
            <person name="de Pauw E."/>
            <person name="Delfosse P."/>
            <person name="Rigali S."/>
        </authorList>
    </citation>
    <scope>NUCLEOTIDE SEQUENCE [LARGE SCALE GENOMIC DNA]</scope>
    <source>
        <strain evidence="7 8">MM109</strain>
    </source>
</reference>
<dbReference type="OrthoDB" id="134501at2"/>
<dbReference type="PRINTS" id="PR00320">
    <property type="entry name" value="GPROTEINBRPT"/>
</dbReference>
<feature type="repeat" description="WD" evidence="3">
    <location>
        <begin position="848"/>
        <end position="889"/>
    </location>
</feature>
<feature type="repeat" description="WD" evidence="3">
    <location>
        <begin position="938"/>
        <end position="972"/>
    </location>
</feature>
<feature type="repeat" description="WD" evidence="3">
    <location>
        <begin position="890"/>
        <end position="931"/>
    </location>
</feature>
<feature type="region of interest" description="Disordered" evidence="4">
    <location>
        <begin position="33"/>
        <end position="55"/>
    </location>
</feature>
<feature type="region of interest" description="Disordered" evidence="4">
    <location>
        <begin position="105"/>
        <end position="144"/>
    </location>
</feature>
<evidence type="ECO:0000256" key="3">
    <source>
        <dbReference type="PROSITE-ProRule" id="PRU00221"/>
    </source>
</evidence>
<dbReference type="PROSITE" id="PS50082">
    <property type="entry name" value="WD_REPEATS_2"/>
    <property type="match status" value="14"/>
</dbReference>
<feature type="repeat" description="WD" evidence="3">
    <location>
        <begin position="1181"/>
        <end position="1222"/>
    </location>
</feature>
<dbReference type="Pfam" id="PF25173">
    <property type="entry name" value="Beta-prop_WDR3_1st"/>
    <property type="match status" value="1"/>
</dbReference>
<feature type="repeat" description="WD" evidence="3">
    <location>
        <begin position="806"/>
        <end position="847"/>
    </location>
</feature>
<dbReference type="InterPro" id="IPR019775">
    <property type="entry name" value="WD40_repeat_CS"/>
</dbReference>
<dbReference type="InterPro" id="IPR055442">
    <property type="entry name" value="Beta-prop_EML-like_2nd"/>
</dbReference>
<organism evidence="7 8">
    <name type="scientific">Streptomyces lunaelactis</name>
    <dbReference type="NCBI Taxonomy" id="1535768"/>
    <lineage>
        <taxon>Bacteria</taxon>
        <taxon>Bacillati</taxon>
        <taxon>Actinomycetota</taxon>
        <taxon>Actinomycetes</taxon>
        <taxon>Kitasatosporales</taxon>
        <taxon>Streptomycetaceae</taxon>
        <taxon>Streptomyces</taxon>
    </lineage>
</organism>